<evidence type="ECO:0000313" key="9">
    <source>
        <dbReference type="Proteomes" id="UP001374579"/>
    </source>
</evidence>
<dbReference type="CDD" id="cd19757">
    <property type="entry name" value="Bbox1"/>
    <property type="match status" value="1"/>
</dbReference>
<dbReference type="GO" id="GO:0008270">
    <property type="term" value="F:zinc ion binding"/>
    <property type="evidence" value="ECO:0007669"/>
    <property type="project" value="UniProtKB-KW"/>
</dbReference>
<feature type="domain" description="B box-type" evidence="7">
    <location>
        <begin position="147"/>
        <end position="188"/>
    </location>
</feature>
<protein>
    <submittedName>
        <fullName evidence="8">Uncharacterized protein</fullName>
    </submittedName>
</protein>
<dbReference type="InterPro" id="IPR001841">
    <property type="entry name" value="Znf_RING"/>
</dbReference>
<accession>A0AAN9AM64</accession>
<dbReference type="InterPro" id="IPR047153">
    <property type="entry name" value="TRIM45/56/19-like"/>
</dbReference>
<evidence type="ECO:0000256" key="5">
    <source>
        <dbReference type="SAM" id="Coils"/>
    </source>
</evidence>
<dbReference type="SUPFAM" id="SSF57850">
    <property type="entry name" value="RING/U-box"/>
    <property type="match status" value="1"/>
</dbReference>
<dbReference type="Proteomes" id="UP001374579">
    <property type="component" value="Unassembled WGS sequence"/>
</dbReference>
<feature type="coiled-coil region" evidence="5">
    <location>
        <begin position="229"/>
        <end position="263"/>
    </location>
</feature>
<feature type="domain" description="B box-type" evidence="7">
    <location>
        <begin position="88"/>
        <end position="134"/>
    </location>
</feature>
<evidence type="ECO:0000313" key="8">
    <source>
        <dbReference type="EMBL" id="KAK7089380.1"/>
    </source>
</evidence>
<evidence type="ECO:0000256" key="4">
    <source>
        <dbReference type="PROSITE-ProRule" id="PRU00024"/>
    </source>
</evidence>
<sequence length="591" mass="64587">MASLLPAQSRHRECAMCLGVFTSPRILPCFHTFCVGCLRQLVHKRKNTGSFPCPTCRTSVQIPAGGVDRFQVNFYIQAEVEGQRSTSGKVATCEMCGKGSASHKCSDCDQLSCDACTAIHASIKATRSHTVLNLQQASGSLPGLTVSKERFCKTHKDEKIRFFCTQCSAVICRDCKLTSHEGHISTDLSEKSAEAKSLILQVTNRAHSNLEPKLRAALQTATSHKAAAQTNQKEMESTLERRAEELKREIDGSLAKAKEKLSQETSDVARVASQCIDHMTQELTCFISFTEHAQRVAVSGCDADVLEIPNEMKQFFGVASDEACALPYGGSVQTYSSMHIHSVARTARKKDIRQIEQFNADVTQTMESAVAASKLNSFTSEEWNTVIQLKKAEEKAQCYGCSCEYDKDLVCCPQCGADNPPGDPRNAGFGRNTGAYGYGRGASNYVYGATNVQCQKCGRRYNVNNGCPGCGAQHAGSHSDPLTTIKTAIPHFIGHVTRSRPSQEEQDSTLFSQLMSGYTAATQRQKRALPGQQKTVSTKSYCSEITSEIGAIQMLLSGRQTGWEQGQSLPGEFSAMQSLQSAWQTEAEYRN</sequence>
<keyword evidence="5" id="KW-0175">Coiled coil</keyword>
<dbReference type="Gene3D" id="3.30.40.10">
    <property type="entry name" value="Zinc/RING finger domain, C3HC4 (zinc finger)"/>
    <property type="match status" value="1"/>
</dbReference>
<keyword evidence="9" id="KW-1185">Reference proteome</keyword>
<reference evidence="8 9" key="1">
    <citation type="submission" date="2024-02" db="EMBL/GenBank/DDBJ databases">
        <title>Chromosome-scale genome assembly of the rough periwinkle Littorina saxatilis.</title>
        <authorList>
            <person name="De Jode A."/>
            <person name="Faria R."/>
            <person name="Formenti G."/>
            <person name="Sims Y."/>
            <person name="Smith T.P."/>
            <person name="Tracey A."/>
            <person name="Wood J.M.D."/>
            <person name="Zagrodzka Z.B."/>
            <person name="Johannesson K."/>
            <person name="Butlin R.K."/>
            <person name="Leder E.H."/>
        </authorList>
    </citation>
    <scope>NUCLEOTIDE SEQUENCE [LARGE SCALE GENOMIC DNA]</scope>
    <source>
        <strain evidence="8">Snail1</strain>
        <tissue evidence="8">Muscle</tissue>
    </source>
</reference>
<evidence type="ECO:0000256" key="1">
    <source>
        <dbReference type="ARBA" id="ARBA00022723"/>
    </source>
</evidence>
<evidence type="ECO:0000259" key="6">
    <source>
        <dbReference type="PROSITE" id="PS50089"/>
    </source>
</evidence>
<dbReference type="Gene3D" id="3.30.160.60">
    <property type="entry name" value="Classic Zinc Finger"/>
    <property type="match status" value="1"/>
</dbReference>
<feature type="domain" description="RING-type" evidence="6">
    <location>
        <begin position="14"/>
        <end position="57"/>
    </location>
</feature>
<dbReference type="AlphaFoldDB" id="A0AAN9AM64"/>
<gene>
    <name evidence="8" type="ORF">V1264_025040</name>
</gene>
<evidence type="ECO:0000256" key="3">
    <source>
        <dbReference type="ARBA" id="ARBA00022833"/>
    </source>
</evidence>
<dbReference type="SMART" id="SM00184">
    <property type="entry name" value="RING"/>
    <property type="match status" value="1"/>
</dbReference>
<name>A0AAN9AM64_9CAEN</name>
<keyword evidence="2 4" id="KW-0863">Zinc-finger</keyword>
<dbReference type="InterPro" id="IPR000315">
    <property type="entry name" value="Znf_B-box"/>
</dbReference>
<dbReference type="Pfam" id="PF13445">
    <property type="entry name" value="zf-RING_UBOX"/>
    <property type="match status" value="1"/>
</dbReference>
<dbReference type="PANTHER" id="PTHR25462:SF296">
    <property type="entry name" value="MEIOTIC P26, ISOFORM F"/>
    <property type="match status" value="1"/>
</dbReference>
<evidence type="ECO:0000256" key="2">
    <source>
        <dbReference type="ARBA" id="ARBA00022771"/>
    </source>
</evidence>
<dbReference type="InterPro" id="IPR017907">
    <property type="entry name" value="Znf_RING_CS"/>
</dbReference>
<dbReference type="SUPFAM" id="SSF57845">
    <property type="entry name" value="B-box zinc-binding domain"/>
    <property type="match status" value="1"/>
</dbReference>
<dbReference type="PROSITE" id="PS50089">
    <property type="entry name" value="ZF_RING_2"/>
    <property type="match status" value="1"/>
</dbReference>
<dbReference type="InterPro" id="IPR013083">
    <property type="entry name" value="Znf_RING/FYVE/PHD"/>
</dbReference>
<dbReference type="SMART" id="SM00336">
    <property type="entry name" value="BBOX"/>
    <property type="match status" value="2"/>
</dbReference>
<evidence type="ECO:0000259" key="7">
    <source>
        <dbReference type="PROSITE" id="PS50119"/>
    </source>
</evidence>
<comment type="caution">
    <text evidence="8">The sequence shown here is derived from an EMBL/GenBank/DDBJ whole genome shotgun (WGS) entry which is preliminary data.</text>
</comment>
<dbReference type="PANTHER" id="PTHR25462">
    <property type="entry name" value="BONUS, ISOFORM C-RELATED"/>
    <property type="match status" value="1"/>
</dbReference>
<keyword evidence="1" id="KW-0479">Metal-binding</keyword>
<dbReference type="PROSITE" id="PS00518">
    <property type="entry name" value="ZF_RING_1"/>
    <property type="match status" value="1"/>
</dbReference>
<dbReference type="PROSITE" id="PS50119">
    <property type="entry name" value="ZF_BBOX"/>
    <property type="match status" value="2"/>
</dbReference>
<keyword evidence="3" id="KW-0862">Zinc</keyword>
<dbReference type="Pfam" id="PF00643">
    <property type="entry name" value="zf-B_box"/>
    <property type="match status" value="1"/>
</dbReference>
<dbReference type="EMBL" id="JBAMIC010001995">
    <property type="protein sequence ID" value="KAK7089380.1"/>
    <property type="molecule type" value="Genomic_DNA"/>
</dbReference>
<proteinExistence type="predicted"/>
<organism evidence="8 9">
    <name type="scientific">Littorina saxatilis</name>
    <dbReference type="NCBI Taxonomy" id="31220"/>
    <lineage>
        <taxon>Eukaryota</taxon>
        <taxon>Metazoa</taxon>
        <taxon>Spiralia</taxon>
        <taxon>Lophotrochozoa</taxon>
        <taxon>Mollusca</taxon>
        <taxon>Gastropoda</taxon>
        <taxon>Caenogastropoda</taxon>
        <taxon>Littorinimorpha</taxon>
        <taxon>Littorinoidea</taxon>
        <taxon>Littorinidae</taxon>
        <taxon>Littorina</taxon>
    </lineage>
</organism>
<dbReference type="InterPro" id="IPR027370">
    <property type="entry name" value="Znf-RING_euk"/>
</dbReference>